<dbReference type="AlphaFoldDB" id="A0A8J8B3W7"/>
<keyword evidence="6" id="KW-0520">NAD</keyword>
<dbReference type="InterPro" id="IPR023753">
    <property type="entry name" value="FAD/NAD-binding_dom"/>
</dbReference>
<keyword evidence="3" id="KW-0285">Flavoprotein</keyword>
<evidence type="ECO:0000256" key="1">
    <source>
        <dbReference type="ARBA" id="ARBA00005272"/>
    </source>
</evidence>
<dbReference type="Gene3D" id="3.50.50.100">
    <property type="match status" value="1"/>
</dbReference>
<dbReference type="InterPro" id="IPR045024">
    <property type="entry name" value="NDH-2"/>
</dbReference>
<proteinExistence type="inferred from homology"/>
<dbReference type="EMBL" id="JAGSND010000008">
    <property type="protein sequence ID" value="MBR0598735.1"/>
    <property type="molecule type" value="Genomic_DNA"/>
</dbReference>
<accession>A0A8J8B3W7</accession>
<comment type="caution">
    <text evidence="10">The sequence shown here is derived from an EMBL/GenBank/DDBJ whole genome shotgun (WGS) entry which is preliminary data.</text>
</comment>
<dbReference type="EC" id="1.6.5.9" evidence="2"/>
<evidence type="ECO:0000256" key="7">
    <source>
        <dbReference type="ARBA" id="ARBA00047599"/>
    </source>
</evidence>
<comment type="catalytic activity">
    <reaction evidence="7">
        <text>a quinone + NADH + H(+) = a quinol + NAD(+)</text>
        <dbReference type="Rhea" id="RHEA:46160"/>
        <dbReference type="ChEBI" id="CHEBI:15378"/>
        <dbReference type="ChEBI" id="CHEBI:24646"/>
        <dbReference type="ChEBI" id="CHEBI:57540"/>
        <dbReference type="ChEBI" id="CHEBI:57945"/>
        <dbReference type="ChEBI" id="CHEBI:132124"/>
        <dbReference type="EC" id="1.6.5.9"/>
    </reaction>
</comment>
<keyword evidence="8" id="KW-1133">Transmembrane helix</keyword>
<keyword evidence="4" id="KW-0274">FAD</keyword>
<dbReference type="Pfam" id="PF07992">
    <property type="entry name" value="Pyr_redox_2"/>
    <property type="match status" value="1"/>
</dbReference>
<dbReference type="PRINTS" id="PR00411">
    <property type="entry name" value="PNDRDTASEI"/>
</dbReference>
<feature type="transmembrane region" description="Helical" evidence="8">
    <location>
        <begin position="633"/>
        <end position="653"/>
    </location>
</feature>
<reference evidence="10" key="2">
    <citation type="submission" date="2021-04" db="EMBL/GenBank/DDBJ databases">
        <authorList>
            <person name="Liu J."/>
        </authorList>
    </citation>
    <scope>NUCLEOTIDE SEQUENCE</scope>
    <source>
        <strain evidence="10">BAD-6</strain>
    </source>
</reference>
<dbReference type="Proteomes" id="UP000675664">
    <property type="component" value="Unassembled WGS sequence"/>
</dbReference>
<gene>
    <name evidence="10" type="ORF">KCX82_12665</name>
</gene>
<reference evidence="10" key="1">
    <citation type="submission" date="2021-04" db="EMBL/GenBank/DDBJ databases">
        <title>Sinoanaerobacter chloroacetimidivorans sp. nov., an obligate anaerobic bacterium isolated from anaerobic sludge.</title>
        <authorList>
            <person name="Bao Y."/>
        </authorList>
    </citation>
    <scope>NUCLEOTIDE SEQUENCE</scope>
    <source>
        <strain evidence="10">BAD-6</strain>
    </source>
</reference>
<evidence type="ECO:0000259" key="9">
    <source>
        <dbReference type="Pfam" id="PF07992"/>
    </source>
</evidence>
<evidence type="ECO:0000256" key="6">
    <source>
        <dbReference type="ARBA" id="ARBA00023027"/>
    </source>
</evidence>
<evidence type="ECO:0000256" key="5">
    <source>
        <dbReference type="ARBA" id="ARBA00023002"/>
    </source>
</evidence>
<protein>
    <recommendedName>
        <fullName evidence="2">NADH:ubiquinone reductase (non-electrogenic)</fullName>
        <ecNumber evidence="2">1.6.5.9</ecNumber>
    </recommendedName>
</protein>
<evidence type="ECO:0000313" key="10">
    <source>
        <dbReference type="EMBL" id="MBR0598735.1"/>
    </source>
</evidence>
<dbReference type="GO" id="GO:0050136">
    <property type="term" value="F:NADH dehydrogenase (quinone) (non-electrogenic) activity"/>
    <property type="evidence" value="ECO:0007669"/>
    <property type="project" value="UniProtKB-EC"/>
</dbReference>
<sequence>MEKKIVIVGAGYSGILTAKKLAKKFKRNNEVSITIIDKNPFHTMLTELHEVAANRVDEDSIKISLDKVFAGRKVDVKLDTINRINFEQKLVLGNTETYAYDYLVLSAGSKPTFFGTPGAEEYTFKLWSYDDAVILKDHIHNMFRKAASETDREEKKKLLTFYVVGAGFTGAEMAGELAEYAPILCEKFEIDKNDVTICNVDVLNRTIPNLPEKLSDKVERRMKKMGIRIMLNTGVVAVGEDFVETKQNDIVTREATRTVIWAAGIESADIAAEAAKTLSSAGRGRIKQDSYLRSVDNEEVYVVGDNMFYIPEGEERPVPQIVENCEHSAATAANNIACAITGQGKMEEYKPSFHGFMVCIGGRYGVARVGLPNFMLNLPSFLAMFSKHFINIIYFVQVLGWNKVFSYMRHEFFTIRNCRSFVGGHFSNRTPSFLLVPLRVWLGAVWLFEGIMKIVEGWLTDAKLTGFFGGATAWFNSIVNGADGTSGATGEAAAQTAKVVADAVTAATGEAAGGGAAGTGEAAAQLGHVIFNFDFLGLFQAIFVCGKEFAEATISDYAFKLDIPLMNWFVDTFVLASDPVQVAMQTFIVVAEILIGLALIGGLFTTPAAALSLILQFMFVATTGLYLGTFWMIFAGIAVLIGAGRTFGLDYYAMPALKKQWKKLSFVRKLYIYHD</sequence>
<keyword evidence="8" id="KW-0472">Membrane</keyword>
<evidence type="ECO:0000256" key="8">
    <source>
        <dbReference type="SAM" id="Phobius"/>
    </source>
</evidence>
<dbReference type="PRINTS" id="PR00368">
    <property type="entry name" value="FADPNR"/>
</dbReference>
<evidence type="ECO:0000256" key="4">
    <source>
        <dbReference type="ARBA" id="ARBA00022827"/>
    </source>
</evidence>
<dbReference type="PANTHER" id="PTHR43706:SF47">
    <property type="entry name" value="EXTERNAL NADH-UBIQUINONE OXIDOREDUCTASE 1, MITOCHONDRIAL-RELATED"/>
    <property type="match status" value="1"/>
</dbReference>
<name>A0A8J8B3W7_9FIRM</name>
<dbReference type="RefSeq" id="WP_227018866.1">
    <property type="nucleotide sequence ID" value="NZ_JAGSND010000008.1"/>
</dbReference>
<keyword evidence="5" id="KW-0560">Oxidoreductase</keyword>
<organism evidence="10 11">
    <name type="scientific">Sinanaerobacter chloroacetimidivorans</name>
    <dbReference type="NCBI Taxonomy" id="2818044"/>
    <lineage>
        <taxon>Bacteria</taxon>
        <taxon>Bacillati</taxon>
        <taxon>Bacillota</taxon>
        <taxon>Clostridia</taxon>
        <taxon>Peptostreptococcales</taxon>
        <taxon>Anaerovoracaceae</taxon>
        <taxon>Sinanaerobacter</taxon>
    </lineage>
</organism>
<dbReference type="InterPro" id="IPR036188">
    <property type="entry name" value="FAD/NAD-bd_sf"/>
</dbReference>
<feature type="domain" description="FAD/NAD(P)-binding" evidence="9">
    <location>
        <begin position="4"/>
        <end position="316"/>
    </location>
</feature>
<evidence type="ECO:0000256" key="2">
    <source>
        <dbReference type="ARBA" id="ARBA00012637"/>
    </source>
</evidence>
<evidence type="ECO:0000313" key="11">
    <source>
        <dbReference type="Proteomes" id="UP000675664"/>
    </source>
</evidence>
<keyword evidence="8" id="KW-0812">Transmembrane</keyword>
<keyword evidence="11" id="KW-1185">Reference proteome</keyword>
<dbReference type="SUPFAM" id="SSF51905">
    <property type="entry name" value="FAD/NAD(P)-binding domain"/>
    <property type="match status" value="2"/>
</dbReference>
<dbReference type="PANTHER" id="PTHR43706">
    <property type="entry name" value="NADH DEHYDROGENASE"/>
    <property type="match status" value="1"/>
</dbReference>
<comment type="similarity">
    <text evidence="1">Belongs to the NADH dehydrogenase family.</text>
</comment>
<evidence type="ECO:0000256" key="3">
    <source>
        <dbReference type="ARBA" id="ARBA00022630"/>
    </source>
</evidence>